<evidence type="ECO:0000313" key="1">
    <source>
        <dbReference type="EMBL" id="KAJ8049981.1"/>
    </source>
</evidence>
<sequence length="78" mass="8973">MTDQCCTFLWCDHNCTNEPDVYEFCRLVFGIDACPFIAQKVAKINAEKNKNKWPLASETVQLSTYMDDSMDSVEKGKR</sequence>
<protein>
    <submittedName>
        <fullName evidence="1">Uncharacterized protein</fullName>
    </submittedName>
</protein>
<accession>A0A9Q1HLL8</accession>
<name>A0A9Q1HLL8_HOLLE</name>
<dbReference type="EMBL" id="JAIZAY010000001">
    <property type="protein sequence ID" value="KAJ8049981.1"/>
    <property type="molecule type" value="Genomic_DNA"/>
</dbReference>
<dbReference type="Proteomes" id="UP001152320">
    <property type="component" value="Chromosome 1"/>
</dbReference>
<reference evidence="1" key="1">
    <citation type="submission" date="2021-10" db="EMBL/GenBank/DDBJ databases">
        <title>Tropical sea cucumber genome reveals ecological adaptation and Cuvierian tubules defense mechanism.</title>
        <authorList>
            <person name="Chen T."/>
        </authorList>
    </citation>
    <scope>NUCLEOTIDE SEQUENCE</scope>
    <source>
        <strain evidence="1">Nanhai2018</strain>
        <tissue evidence="1">Muscle</tissue>
    </source>
</reference>
<dbReference type="OrthoDB" id="6434680at2759"/>
<comment type="caution">
    <text evidence="1">The sequence shown here is derived from an EMBL/GenBank/DDBJ whole genome shotgun (WGS) entry which is preliminary data.</text>
</comment>
<dbReference type="AlphaFoldDB" id="A0A9Q1HLL8"/>
<organism evidence="1 2">
    <name type="scientific">Holothuria leucospilota</name>
    <name type="common">Black long sea cucumber</name>
    <name type="synonym">Mertensiothuria leucospilota</name>
    <dbReference type="NCBI Taxonomy" id="206669"/>
    <lineage>
        <taxon>Eukaryota</taxon>
        <taxon>Metazoa</taxon>
        <taxon>Echinodermata</taxon>
        <taxon>Eleutherozoa</taxon>
        <taxon>Echinozoa</taxon>
        <taxon>Holothuroidea</taxon>
        <taxon>Aspidochirotacea</taxon>
        <taxon>Aspidochirotida</taxon>
        <taxon>Holothuriidae</taxon>
        <taxon>Holothuria</taxon>
    </lineage>
</organism>
<keyword evidence="2" id="KW-1185">Reference proteome</keyword>
<evidence type="ECO:0000313" key="2">
    <source>
        <dbReference type="Proteomes" id="UP001152320"/>
    </source>
</evidence>
<gene>
    <name evidence="1" type="ORF">HOLleu_02973</name>
</gene>
<proteinExistence type="predicted"/>